<reference evidence="3 4" key="1">
    <citation type="submission" date="2016-11" db="UniProtKB">
        <authorList>
            <consortium name="WormBaseParasite"/>
        </authorList>
    </citation>
    <scope>IDENTIFICATION</scope>
</reference>
<feature type="compositionally biased region" description="Basic residues" evidence="1">
    <location>
        <begin position="91"/>
        <end position="102"/>
    </location>
</feature>
<organism evidence="2 3">
    <name type="scientific">Macrostomum lignano</name>
    <dbReference type="NCBI Taxonomy" id="282301"/>
    <lineage>
        <taxon>Eukaryota</taxon>
        <taxon>Metazoa</taxon>
        <taxon>Spiralia</taxon>
        <taxon>Lophotrochozoa</taxon>
        <taxon>Platyhelminthes</taxon>
        <taxon>Rhabditophora</taxon>
        <taxon>Macrostomorpha</taxon>
        <taxon>Macrostomida</taxon>
        <taxon>Macrostomidae</taxon>
        <taxon>Macrostomum</taxon>
    </lineage>
</organism>
<dbReference type="Proteomes" id="UP000095280">
    <property type="component" value="Unplaced"/>
</dbReference>
<dbReference type="WBParaSite" id="maker-uti_cns_0002134-snap-gene-0.2-mRNA-1">
    <property type="protein sequence ID" value="maker-uti_cns_0002134-snap-gene-0.2-mRNA-1"/>
    <property type="gene ID" value="maker-uti_cns_0002134-snap-gene-0.2"/>
</dbReference>
<accession>A0A1I8GIH4</accession>
<name>A0A1I8GIH4_9PLAT</name>
<feature type="region of interest" description="Disordered" evidence="1">
    <location>
        <begin position="62"/>
        <end position="102"/>
    </location>
</feature>
<evidence type="ECO:0000313" key="4">
    <source>
        <dbReference type="WBParaSite" id="maker-uti_cns_0005628-snap-gene-0.3-mRNA-1"/>
    </source>
</evidence>
<feature type="compositionally biased region" description="Basic and acidic residues" evidence="1">
    <location>
        <begin position="21"/>
        <end position="37"/>
    </location>
</feature>
<proteinExistence type="predicted"/>
<feature type="compositionally biased region" description="Polar residues" evidence="1">
    <location>
        <begin position="1"/>
        <end position="10"/>
    </location>
</feature>
<evidence type="ECO:0000256" key="1">
    <source>
        <dbReference type="SAM" id="MobiDB-lite"/>
    </source>
</evidence>
<dbReference type="WBParaSite" id="maker-uti_cns_0005628-snap-gene-0.3-mRNA-1">
    <property type="protein sequence ID" value="maker-uti_cns_0005628-snap-gene-0.3-mRNA-1"/>
    <property type="gene ID" value="maker-uti_cns_0005628-snap-gene-0.3"/>
</dbReference>
<keyword evidence="2" id="KW-1185">Reference proteome</keyword>
<evidence type="ECO:0000313" key="3">
    <source>
        <dbReference type="WBParaSite" id="maker-uti_cns_0002134-snap-gene-0.2-mRNA-1"/>
    </source>
</evidence>
<feature type="region of interest" description="Disordered" evidence="1">
    <location>
        <begin position="1"/>
        <end position="37"/>
    </location>
</feature>
<dbReference type="AlphaFoldDB" id="A0A1I8GIH4"/>
<evidence type="ECO:0000313" key="2">
    <source>
        <dbReference type="Proteomes" id="UP000095280"/>
    </source>
</evidence>
<sequence>MQPAAQSVPTSGLLGGPQLLDRPKAESARSAGEDLRQHRLGLRASLGCNNWRQQRRLPLHQPSLRWKPAAVGDQRSRCRSPATAEAARQSRQPRRLRAASPG</sequence>
<protein>
    <submittedName>
        <fullName evidence="3 4">Uncharacterized protein</fullName>
    </submittedName>
</protein>